<dbReference type="PROSITE" id="PS50987">
    <property type="entry name" value="HTH_ARSR_2"/>
    <property type="match status" value="1"/>
</dbReference>
<feature type="domain" description="HTH arsR-type" evidence="4">
    <location>
        <begin position="1"/>
        <end position="94"/>
    </location>
</feature>
<dbReference type="NCBIfam" id="NF033788">
    <property type="entry name" value="HTH_metalloreg"/>
    <property type="match status" value="1"/>
</dbReference>
<dbReference type="EMBL" id="JACHHI010000003">
    <property type="protein sequence ID" value="MBB6477877.1"/>
    <property type="molecule type" value="Genomic_DNA"/>
</dbReference>
<dbReference type="GeneID" id="93486191"/>
<dbReference type="PRINTS" id="PR00778">
    <property type="entry name" value="HTHARSR"/>
</dbReference>
<dbReference type="PANTHER" id="PTHR33154">
    <property type="entry name" value="TRANSCRIPTIONAL REGULATOR, ARSR FAMILY"/>
    <property type="match status" value="1"/>
</dbReference>
<dbReference type="InterPro" id="IPR036390">
    <property type="entry name" value="WH_DNA-bd_sf"/>
</dbReference>
<dbReference type="CDD" id="cd00090">
    <property type="entry name" value="HTH_ARSR"/>
    <property type="match status" value="1"/>
</dbReference>
<dbReference type="RefSeq" id="WP_024048702.1">
    <property type="nucleotide sequence ID" value="NZ_CABWNB010000002.1"/>
</dbReference>
<dbReference type="InterPro" id="IPR036388">
    <property type="entry name" value="WH-like_DNA-bd_sf"/>
</dbReference>
<dbReference type="SUPFAM" id="SSF46785">
    <property type="entry name" value="Winged helix' DNA-binding domain"/>
    <property type="match status" value="1"/>
</dbReference>
<keyword evidence="1" id="KW-0805">Transcription regulation</keyword>
<evidence type="ECO:0000256" key="3">
    <source>
        <dbReference type="ARBA" id="ARBA00023163"/>
    </source>
</evidence>
<dbReference type="InterPro" id="IPR011991">
    <property type="entry name" value="ArsR-like_HTH"/>
</dbReference>
<dbReference type="GO" id="GO:0003677">
    <property type="term" value="F:DNA binding"/>
    <property type="evidence" value="ECO:0007669"/>
    <property type="project" value="UniProtKB-KW"/>
</dbReference>
<accession>A0A841R3Y0</accession>
<protein>
    <submittedName>
        <fullName evidence="5">ArsR family transcriptional regulator</fullName>
    </submittedName>
</protein>
<dbReference type="InterPro" id="IPR001845">
    <property type="entry name" value="HTH_ArsR_DNA-bd_dom"/>
</dbReference>
<comment type="caution">
    <text evidence="5">The sequence shown here is derived from an EMBL/GenBank/DDBJ whole genome shotgun (WGS) entry which is preliminary data.</text>
</comment>
<sequence length="114" mass="13484">MELTYKTYADIFKALSDETRLRIVDMLSCCELSACDILQSFSLSQSTLSYHMKILVEAGVVKSRREGLWTRYSINEERFEELLRFLPQLFREKDKCICQQIKYCKEDAQVCDFE</sequence>
<evidence type="ECO:0000259" key="4">
    <source>
        <dbReference type="PROSITE" id="PS50987"/>
    </source>
</evidence>
<keyword evidence="2" id="KW-0238">DNA-binding</keyword>
<evidence type="ECO:0000313" key="6">
    <source>
        <dbReference type="Proteomes" id="UP000591941"/>
    </source>
</evidence>
<gene>
    <name evidence="5" type="ORF">HNR45_000910</name>
</gene>
<dbReference type="AlphaFoldDB" id="A0A841R3Y0"/>
<dbReference type="Gene3D" id="1.10.10.10">
    <property type="entry name" value="Winged helix-like DNA-binding domain superfamily/Winged helix DNA-binding domain"/>
    <property type="match status" value="1"/>
</dbReference>
<dbReference type="PANTHER" id="PTHR33154:SF18">
    <property type="entry name" value="ARSENICAL RESISTANCE OPERON REPRESSOR"/>
    <property type="match status" value="1"/>
</dbReference>
<dbReference type="SMART" id="SM00418">
    <property type="entry name" value="HTH_ARSR"/>
    <property type="match status" value="1"/>
</dbReference>
<evidence type="ECO:0000256" key="1">
    <source>
        <dbReference type="ARBA" id="ARBA00023015"/>
    </source>
</evidence>
<proteinExistence type="predicted"/>
<reference evidence="5 6" key="1">
    <citation type="submission" date="2020-08" db="EMBL/GenBank/DDBJ databases">
        <title>Genomic Encyclopedia of Type Strains, Phase IV (KMG-IV): sequencing the most valuable type-strain genomes for metagenomic binning, comparative biology and taxonomic classification.</title>
        <authorList>
            <person name="Goeker M."/>
        </authorList>
    </citation>
    <scope>NUCLEOTIDE SEQUENCE [LARGE SCALE GENOMIC DNA]</scope>
    <source>
        <strain evidence="5 6">DSM 21255</strain>
    </source>
</reference>
<evidence type="ECO:0000313" key="5">
    <source>
        <dbReference type="EMBL" id="MBB6477877.1"/>
    </source>
</evidence>
<dbReference type="OrthoDB" id="9798835at2"/>
<evidence type="ECO:0000256" key="2">
    <source>
        <dbReference type="ARBA" id="ARBA00023125"/>
    </source>
</evidence>
<keyword evidence="6" id="KW-1185">Reference proteome</keyword>
<dbReference type="GO" id="GO:0003700">
    <property type="term" value="F:DNA-binding transcription factor activity"/>
    <property type="evidence" value="ECO:0007669"/>
    <property type="project" value="InterPro"/>
</dbReference>
<dbReference type="InterPro" id="IPR051081">
    <property type="entry name" value="HTH_MetalResp_TranReg"/>
</dbReference>
<dbReference type="Pfam" id="PF01022">
    <property type="entry name" value="HTH_5"/>
    <property type="match status" value="1"/>
</dbReference>
<organism evidence="5 6">
    <name type="scientific">Negativicoccus succinicivorans</name>
    <dbReference type="NCBI Taxonomy" id="620903"/>
    <lineage>
        <taxon>Bacteria</taxon>
        <taxon>Bacillati</taxon>
        <taxon>Bacillota</taxon>
        <taxon>Negativicutes</taxon>
        <taxon>Veillonellales</taxon>
        <taxon>Veillonellaceae</taxon>
        <taxon>Negativicoccus</taxon>
    </lineage>
</organism>
<dbReference type="Proteomes" id="UP000591941">
    <property type="component" value="Unassembled WGS sequence"/>
</dbReference>
<name>A0A841R3Y0_9FIRM</name>
<keyword evidence="3" id="KW-0804">Transcription</keyword>